<dbReference type="PANTHER" id="PTHR30435:SF12">
    <property type="entry name" value="FLAGELLAR BASAL BODY ROD PROTEIN FLGB"/>
    <property type="match status" value="1"/>
</dbReference>
<comment type="caution">
    <text evidence="8">The sequence shown here is derived from an EMBL/GenBank/DDBJ whole genome shotgun (WGS) entry which is preliminary data.</text>
</comment>
<keyword evidence="8" id="KW-0966">Cell projection</keyword>
<evidence type="ECO:0000313" key="9">
    <source>
        <dbReference type="Proteomes" id="UP000178086"/>
    </source>
</evidence>
<dbReference type="PIRSF" id="PIRSF002889">
    <property type="entry name" value="Rod_FlgB"/>
    <property type="match status" value="1"/>
</dbReference>
<dbReference type="GO" id="GO:0030694">
    <property type="term" value="C:bacterial-type flagellum basal body, rod"/>
    <property type="evidence" value="ECO:0007669"/>
    <property type="project" value="InterPro"/>
</dbReference>
<evidence type="ECO:0000256" key="2">
    <source>
        <dbReference type="ARBA" id="ARBA00009677"/>
    </source>
</evidence>
<dbReference type="Proteomes" id="UP000178086">
    <property type="component" value="Unassembled WGS sequence"/>
</dbReference>
<evidence type="ECO:0000259" key="7">
    <source>
        <dbReference type="Pfam" id="PF00460"/>
    </source>
</evidence>
<dbReference type="PROSITE" id="PS00588">
    <property type="entry name" value="FLAGELLA_BB_ROD"/>
    <property type="match status" value="1"/>
</dbReference>
<evidence type="ECO:0000256" key="3">
    <source>
        <dbReference type="ARBA" id="ARBA00014376"/>
    </source>
</evidence>
<accession>A0A1F2UKX6</accession>
<comment type="similarity">
    <text evidence="2 6">Belongs to the flagella basal body rod proteins family.</text>
</comment>
<dbReference type="EMBL" id="MELI01000062">
    <property type="protein sequence ID" value="OFW33639.1"/>
    <property type="molecule type" value="Genomic_DNA"/>
</dbReference>
<keyword evidence="8" id="KW-0969">Cilium</keyword>
<sequence length="138" mass="15278">MIGKLFSGDTFVALQKGMDATSLRQQVISENIANINTPGYKKRDVLFEGELKRALDKKYDSRMQQTDARHLPGGSSLAGVGARVDVLNATSMREDGNNVDVDEEMTNLAENNIRFNTMAQLIASRFTGLKNVINEGRR</sequence>
<proteinExistence type="inferred from homology"/>
<evidence type="ECO:0000256" key="1">
    <source>
        <dbReference type="ARBA" id="ARBA00004117"/>
    </source>
</evidence>
<organism evidence="8 9">
    <name type="scientific">Candidatus Aquicultor primus</name>
    <dbReference type="NCBI Taxonomy" id="1797195"/>
    <lineage>
        <taxon>Bacteria</taxon>
        <taxon>Bacillati</taxon>
        <taxon>Actinomycetota</taxon>
        <taxon>Candidatus Aquicultoria</taxon>
        <taxon>Candidatus Aquicultorales</taxon>
        <taxon>Candidatus Aquicultoraceae</taxon>
        <taxon>Candidatus Aquicultor</taxon>
    </lineage>
</organism>
<dbReference type="Pfam" id="PF00460">
    <property type="entry name" value="Flg_bb_rod"/>
    <property type="match status" value="1"/>
</dbReference>
<evidence type="ECO:0000256" key="6">
    <source>
        <dbReference type="PIRNR" id="PIRNR002889"/>
    </source>
</evidence>
<protein>
    <recommendedName>
        <fullName evidence="3 6">Flagellar basal body rod protein FlgB</fullName>
    </recommendedName>
</protein>
<dbReference type="AlphaFoldDB" id="A0A1F2UKX6"/>
<gene>
    <name evidence="8" type="ORF">A2074_02390</name>
</gene>
<dbReference type="PANTHER" id="PTHR30435">
    <property type="entry name" value="FLAGELLAR PROTEIN"/>
    <property type="match status" value="1"/>
</dbReference>
<comment type="subcellular location">
    <subcellularLocation>
        <location evidence="1 6">Bacterial flagellum basal body</location>
    </subcellularLocation>
</comment>
<evidence type="ECO:0000313" key="8">
    <source>
        <dbReference type="EMBL" id="OFW33639.1"/>
    </source>
</evidence>
<comment type="function">
    <text evidence="5 6">Structural component of flagellum, the bacterial motility apparatus. Part of the rod structure of flagellar basal body.</text>
</comment>
<evidence type="ECO:0000256" key="5">
    <source>
        <dbReference type="ARBA" id="ARBA00024934"/>
    </source>
</evidence>
<comment type="subunit">
    <text evidence="6">The basal body constitutes a major portion of the flagellar organelle and consists of a number of rings mounted on a central rod.</text>
</comment>
<dbReference type="InterPro" id="IPR019776">
    <property type="entry name" value="Flagellar_basal_body_rod_CS"/>
</dbReference>
<name>A0A1F2UKX6_9ACTN</name>
<keyword evidence="4 6" id="KW-0975">Bacterial flagellum</keyword>
<dbReference type="InterPro" id="IPR001444">
    <property type="entry name" value="Flag_bb_rod_N"/>
</dbReference>
<feature type="domain" description="Flagellar basal body rod protein N-terminal" evidence="7">
    <location>
        <begin position="15"/>
        <end position="41"/>
    </location>
</feature>
<dbReference type="GO" id="GO:0071978">
    <property type="term" value="P:bacterial-type flagellum-dependent swarming motility"/>
    <property type="evidence" value="ECO:0007669"/>
    <property type="project" value="TreeGrafter"/>
</dbReference>
<dbReference type="NCBIfam" id="TIGR01396">
    <property type="entry name" value="FlgB"/>
    <property type="match status" value="1"/>
</dbReference>
<reference evidence="8 9" key="1">
    <citation type="journal article" date="2016" name="Nat. Commun.">
        <title>Thousands of microbial genomes shed light on interconnected biogeochemical processes in an aquifer system.</title>
        <authorList>
            <person name="Anantharaman K."/>
            <person name="Brown C.T."/>
            <person name="Hug L.A."/>
            <person name="Sharon I."/>
            <person name="Castelle C.J."/>
            <person name="Probst A.J."/>
            <person name="Thomas B.C."/>
            <person name="Singh A."/>
            <person name="Wilkins M.J."/>
            <person name="Karaoz U."/>
            <person name="Brodie E.L."/>
            <person name="Williams K.H."/>
            <person name="Hubbard S.S."/>
            <person name="Banfield J.F."/>
        </authorList>
    </citation>
    <scope>NUCLEOTIDE SEQUENCE [LARGE SCALE GENOMIC DNA]</scope>
</reference>
<keyword evidence="8" id="KW-0282">Flagellum</keyword>
<dbReference type="InterPro" id="IPR006300">
    <property type="entry name" value="FlgB"/>
</dbReference>
<evidence type="ECO:0000256" key="4">
    <source>
        <dbReference type="ARBA" id="ARBA00023143"/>
    </source>
</evidence>